<dbReference type="SUPFAM" id="SSF51735">
    <property type="entry name" value="NAD(P)-binding Rossmann-fold domains"/>
    <property type="match status" value="1"/>
</dbReference>
<evidence type="ECO:0000313" key="4">
    <source>
        <dbReference type="Proteomes" id="UP000199236"/>
    </source>
</evidence>
<dbReference type="EMBL" id="FOVR01000001">
    <property type="protein sequence ID" value="SFN52095.1"/>
    <property type="molecule type" value="Genomic_DNA"/>
</dbReference>
<dbReference type="Gene3D" id="3.40.50.720">
    <property type="entry name" value="NAD(P)-binding Rossmann-like Domain"/>
    <property type="match status" value="1"/>
</dbReference>
<accession>A0A1I4ZPA7</accession>
<reference evidence="3 4" key="1">
    <citation type="submission" date="2016-10" db="EMBL/GenBank/DDBJ databases">
        <authorList>
            <person name="de Groot N.N."/>
        </authorList>
    </citation>
    <scope>NUCLEOTIDE SEQUENCE [LARGE SCALE GENOMIC DNA]</scope>
    <source>
        <strain evidence="3 4">CGMCC 1.9157</strain>
    </source>
</reference>
<protein>
    <submittedName>
        <fullName evidence="3">Predicted dehydrogenase</fullName>
    </submittedName>
</protein>
<evidence type="ECO:0000313" key="3">
    <source>
        <dbReference type="EMBL" id="SFN52095.1"/>
    </source>
</evidence>
<proteinExistence type="predicted"/>
<feature type="domain" description="Gfo/Idh/MocA-like oxidoreductase N-terminal" evidence="1">
    <location>
        <begin position="23"/>
        <end position="137"/>
    </location>
</feature>
<evidence type="ECO:0000259" key="1">
    <source>
        <dbReference type="Pfam" id="PF01408"/>
    </source>
</evidence>
<dbReference type="Pfam" id="PF22725">
    <property type="entry name" value="GFO_IDH_MocA_C3"/>
    <property type="match status" value="1"/>
</dbReference>
<feature type="domain" description="GFO/IDH/MocA-like oxidoreductase" evidence="2">
    <location>
        <begin position="151"/>
        <end position="272"/>
    </location>
</feature>
<organism evidence="3 4">
    <name type="scientific">Cohaesibacter marisflavi</name>
    <dbReference type="NCBI Taxonomy" id="655353"/>
    <lineage>
        <taxon>Bacteria</taxon>
        <taxon>Pseudomonadati</taxon>
        <taxon>Pseudomonadota</taxon>
        <taxon>Alphaproteobacteria</taxon>
        <taxon>Hyphomicrobiales</taxon>
        <taxon>Cohaesibacteraceae</taxon>
    </lineage>
</organism>
<dbReference type="Gene3D" id="3.30.360.10">
    <property type="entry name" value="Dihydrodipicolinate Reductase, domain 2"/>
    <property type="match status" value="1"/>
</dbReference>
<dbReference type="Pfam" id="PF01408">
    <property type="entry name" value="GFO_IDH_MocA"/>
    <property type="match status" value="1"/>
</dbReference>
<dbReference type="InterPro" id="IPR000683">
    <property type="entry name" value="Gfo/Idh/MocA-like_OxRdtase_N"/>
</dbReference>
<dbReference type="InterPro" id="IPR055170">
    <property type="entry name" value="GFO_IDH_MocA-like_dom"/>
</dbReference>
<name>A0A1I4ZPA7_9HYPH</name>
<dbReference type="AlphaFoldDB" id="A0A1I4ZPA7"/>
<gene>
    <name evidence="3" type="ORF">SAMN04488056_101169</name>
</gene>
<sequence length="362" mass="39255">MHRQTKVWINQTKNRPGDGGTMKLAVIGLGMAARAHVAALESLHERVELTGLYMRNKNRLASAAEAMQVKAFPSLEAIAEDSETDAVLLLTPPDSRLDIVKLLSEAGKHVLMEKPLERTLPAATELVELCEKAGVHLGTVLQHRVRPGSFRLKKLLDEKQLGEIAMVRVDVPWWRSQDYYDQPGRGTYDQDGGGVLITQAIHVLDLMLHLLGPVKSAQAMLATTQLHEMEAEDFASAAVLFESGAVGNICATTASFPGSSESIRIDGTKGSVILQGGSLRLIWRDGTEENFAEKGNSGAGADPMAFPSDWHMKIIENFADVVEGKADSLVAPGRDALAVQRLIEAMERSSAEAGLRVELDAF</sequence>
<dbReference type="STRING" id="655353.SAMN04488056_101169"/>
<dbReference type="PANTHER" id="PTHR43249">
    <property type="entry name" value="UDP-N-ACETYL-2-AMINO-2-DEOXY-D-GLUCURONATE OXIDASE"/>
    <property type="match status" value="1"/>
</dbReference>
<dbReference type="SUPFAM" id="SSF55347">
    <property type="entry name" value="Glyceraldehyde-3-phosphate dehydrogenase-like, C-terminal domain"/>
    <property type="match status" value="1"/>
</dbReference>
<dbReference type="GO" id="GO:0000166">
    <property type="term" value="F:nucleotide binding"/>
    <property type="evidence" value="ECO:0007669"/>
    <property type="project" value="InterPro"/>
</dbReference>
<dbReference type="Proteomes" id="UP000199236">
    <property type="component" value="Unassembled WGS sequence"/>
</dbReference>
<evidence type="ECO:0000259" key="2">
    <source>
        <dbReference type="Pfam" id="PF22725"/>
    </source>
</evidence>
<dbReference type="PANTHER" id="PTHR43249:SF1">
    <property type="entry name" value="D-GLUCOSIDE 3-DEHYDROGENASE"/>
    <property type="match status" value="1"/>
</dbReference>
<dbReference type="InterPro" id="IPR036291">
    <property type="entry name" value="NAD(P)-bd_dom_sf"/>
</dbReference>
<dbReference type="InterPro" id="IPR052515">
    <property type="entry name" value="Gfo/Idh/MocA_Oxidoreductase"/>
</dbReference>
<keyword evidence="4" id="KW-1185">Reference proteome</keyword>